<keyword evidence="2" id="KW-1185">Reference proteome</keyword>
<gene>
    <name evidence="1" type="ORF">THOM_1825</name>
</gene>
<proteinExistence type="predicted"/>
<dbReference type="HOGENOM" id="CLU_455344_0_0_1"/>
<dbReference type="InParanoid" id="L7JWV9"/>
<evidence type="ECO:0000313" key="1">
    <source>
        <dbReference type="EMBL" id="ELQ75202.1"/>
    </source>
</evidence>
<name>L7JWV9_TRAHO</name>
<dbReference type="OMA" id="KNNETMG"/>
<accession>L7JWV9</accession>
<reference evidence="1 2" key="1">
    <citation type="journal article" date="2012" name="PLoS Pathog.">
        <title>The genome of the obligate intracellular parasite Trachipleistophora hominis: new insights into microsporidian genome dynamics and reductive evolution.</title>
        <authorList>
            <person name="Heinz E."/>
            <person name="Williams T.A."/>
            <person name="Nakjang S."/>
            <person name="Noel C.J."/>
            <person name="Swan D.C."/>
            <person name="Goldberg A.V."/>
            <person name="Harris S.R."/>
            <person name="Weinmaier T."/>
            <person name="Markert S."/>
            <person name="Becher D."/>
            <person name="Bernhardt J."/>
            <person name="Dagan T."/>
            <person name="Hacker C."/>
            <person name="Lucocq J.M."/>
            <person name="Schweder T."/>
            <person name="Rattei T."/>
            <person name="Hall N."/>
            <person name="Hirt R.P."/>
            <person name="Embley T.M."/>
        </authorList>
    </citation>
    <scope>NUCLEOTIDE SEQUENCE [LARGE SCALE GENOMIC DNA]</scope>
</reference>
<feature type="non-terminal residue" evidence="1">
    <location>
        <position position="1"/>
    </location>
</feature>
<organism evidence="1 2">
    <name type="scientific">Trachipleistophora hominis</name>
    <name type="common">Microsporidian parasite</name>
    <dbReference type="NCBI Taxonomy" id="72359"/>
    <lineage>
        <taxon>Eukaryota</taxon>
        <taxon>Fungi</taxon>
        <taxon>Fungi incertae sedis</taxon>
        <taxon>Microsporidia</taxon>
        <taxon>Pleistophoridae</taxon>
        <taxon>Trachipleistophora</taxon>
    </lineage>
</organism>
<protein>
    <submittedName>
        <fullName evidence="1">Uncharacterized protein</fullName>
    </submittedName>
</protein>
<dbReference type="Proteomes" id="UP000011185">
    <property type="component" value="Unassembled WGS sequence"/>
</dbReference>
<dbReference type="OrthoDB" id="2191694at2759"/>
<sequence>VVKYEQRALYNYQDYITSVLSFLCNILTETKNYVFLELEDLNEITIAIARICEYKKNDLSLSKLFTGLYASSYDIIDKYNKIWAHLEEDLLCLTVNLQLTRILYRVTYHQGLRAFDYNQFYNNIINLKYGKPVNLSMKKYKRVLNTFYTNKYKLLDIVYDNQPFNTEMLVKDISGCSDCYGVLRSLKKLTLKLKLDQLIRVGIIGIETCKNAGYELKSGDLSATTNEQQNTKHVRNGCVKDEGRNKQEPVDNNVLLCNKEKDKDFNSHKMTNQKRNVDVMDRNETKKNNKDLESMLNTETMNDRQMWNNSSLDGKNYVFLIKFALKRCFIDQKMFEKNVELYKMFLVNKGPALILIATSAFTENMKDLKYTGDHLDLLSFILVLNINNRNNRIVRRKEQIIINVFSALKTDDKTAFVKYFFENLEKLKCYEFNPFFVSFILTFNKEIKKTKNTFVKYVINALEWNENTKTRFLEMNKSRNDNDGIFTETYTKIYVSLVCYVCVKYKLKITDHMKSYYGVIIMLINCIELSTDNNYQNILKTNILEIVFDLSEEQRNDVKALYYIFLKDKCKFESAYLCFYKNFSKRINKRIKQNADKKNN</sequence>
<dbReference type="AlphaFoldDB" id="L7JWV9"/>
<evidence type="ECO:0000313" key="2">
    <source>
        <dbReference type="Proteomes" id="UP000011185"/>
    </source>
</evidence>
<dbReference type="EMBL" id="JH993981">
    <property type="protein sequence ID" value="ELQ75202.1"/>
    <property type="molecule type" value="Genomic_DNA"/>
</dbReference>
<dbReference type="STRING" id="72359.L7JWV9"/>
<dbReference type="VEuPathDB" id="MicrosporidiaDB:THOM_1825"/>